<dbReference type="AlphaFoldDB" id="A0A2A2LE22"/>
<sequence>MMTRMSEECNEEPFLMGRFAVAFPKADPSRAIVYETVSNPHKGLLAALRHMLSVRSHEQPSPLNLQISGSLAQDIRLWSNVEFVDGMPSFLVVRVGGEMELCQLERTGDEILQLQWKRTEMPLNAAEAVNAESISFKSSTTQEGGNRLIIRLKDDVQGKPSISIVALSNSVKIRLDV</sequence>
<evidence type="ECO:0000313" key="2">
    <source>
        <dbReference type="Proteomes" id="UP000218231"/>
    </source>
</evidence>
<gene>
    <name evidence="1" type="ORF">WR25_18293</name>
</gene>
<comment type="caution">
    <text evidence="1">The sequence shown here is derived from an EMBL/GenBank/DDBJ whole genome shotgun (WGS) entry which is preliminary data.</text>
</comment>
<name>A0A2A2LE22_9BILA</name>
<reference evidence="1 2" key="1">
    <citation type="journal article" date="2017" name="Curr. Biol.">
        <title>Genome architecture and evolution of a unichromosomal asexual nematode.</title>
        <authorList>
            <person name="Fradin H."/>
            <person name="Zegar C."/>
            <person name="Gutwein M."/>
            <person name="Lucas J."/>
            <person name="Kovtun M."/>
            <person name="Corcoran D."/>
            <person name="Baugh L.R."/>
            <person name="Kiontke K."/>
            <person name="Gunsalus K."/>
            <person name="Fitch D.H."/>
            <person name="Piano F."/>
        </authorList>
    </citation>
    <scope>NUCLEOTIDE SEQUENCE [LARGE SCALE GENOMIC DNA]</scope>
    <source>
        <strain evidence="1">PF1309</strain>
    </source>
</reference>
<keyword evidence="2" id="KW-1185">Reference proteome</keyword>
<accession>A0A2A2LE22</accession>
<evidence type="ECO:0000313" key="1">
    <source>
        <dbReference type="EMBL" id="PAV84486.1"/>
    </source>
</evidence>
<protein>
    <submittedName>
        <fullName evidence="1">Uncharacterized protein</fullName>
    </submittedName>
</protein>
<organism evidence="1 2">
    <name type="scientific">Diploscapter pachys</name>
    <dbReference type="NCBI Taxonomy" id="2018661"/>
    <lineage>
        <taxon>Eukaryota</taxon>
        <taxon>Metazoa</taxon>
        <taxon>Ecdysozoa</taxon>
        <taxon>Nematoda</taxon>
        <taxon>Chromadorea</taxon>
        <taxon>Rhabditida</taxon>
        <taxon>Rhabditina</taxon>
        <taxon>Rhabditomorpha</taxon>
        <taxon>Rhabditoidea</taxon>
        <taxon>Rhabditidae</taxon>
        <taxon>Diploscapter</taxon>
    </lineage>
</organism>
<proteinExistence type="predicted"/>
<dbReference type="EMBL" id="LIAE01006846">
    <property type="protein sequence ID" value="PAV84486.1"/>
    <property type="molecule type" value="Genomic_DNA"/>
</dbReference>
<dbReference type="Proteomes" id="UP000218231">
    <property type="component" value="Unassembled WGS sequence"/>
</dbReference>
<dbReference type="OrthoDB" id="5792552at2759"/>